<dbReference type="InterPro" id="IPR023828">
    <property type="entry name" value="Peptidase_S8_Ser-AS"/>
</dbReference>
<dbReference type="Proteomes" id="UP000028545">
    <property type="component" value="Unassembled WGS sequence"/>
</dbReference>
<dbReference type="Pfam" id="PF00082">
    <property type="entry name" value="Peptidase_S8"/>
    <property type="match status" value="1"/>
</dbReference>
<dbReference type="Pfam" id="PF05922">
    <property type="entry name" value="Inhibitor_I9"/>
    <property type="match status" value="1"/>
</dbReference>
<reference evidence="11 12" key="1">
    <citation type="journal article" date="2014" name="Genome Announc.">
        <title>Draft genome sequence of the pathogenic fungus Scedosporium apiospermum.</title>
        <authorList>
            <person name="Vandeputte P."/>
            <person name="Ghamrawi S."/>
            <person name="Rechenmann M."/>
            <person name="Iltis A."/>
            <person name="Giraud S."/>
            <person name="Fleury M."/>
            <person name="Thornton C."/>
            <person name="Delhaes L."/>
            <person name="Meyer W."/>
            <person name="Papon N."/>
            <person name="Bouchara J.P."/>
        </authorList>
    </citation>
    <scope>NUCLEOTIDE SEQUENCE [LARGE SCALE GENOMIC DNA]</scope>
    <source>
        <strain evidence="11 12">IHEM 14462</strain>
    </source>
</reference>
<protein>
    <submittedName>
        <fullName evidence="11">Alkaline protease 1</fullName>
        <ecNumber evidence="11">3.4.21.63</ecNumber>
    </submittedName>
</protein>
<dbReference type="PROSITE" id="PS51892">
    <property type="entry name" value="SUBTILASE"/>
    <property type="match status" value="1"/>
</dbReference>
<dbReference type="AlphaFoldDB" id="A0A084G9J0"/>
<organism evidence="11 12">
    <name type="scientific">Pseudallescheria apiosperma</name>
    <name type="common">Scedosporium apiospermum</name>
    <dbReference type="NCBI Taxonomy" id="563466"/>
    <lineage>
        <taxon>Eukaryota</taxon>
        <taxon>Fungi</taxon>
        <taxon>Dikarya</taxon>
        <taxon>Ascomycota</taxon>
        <taxon>Pezizomycotina</taxon>
        <taxon>Sordariomycetes</taxon>
        <taxon>Hypocreomycetidae</taxon>
        <taxon>Microascales</taxon>
        <taxon>Microascaceae</taxon>
        <taxon>Scedosporium</taxon>
    </lineage>
</organism>
<name>A0A084G9J0_PSEDA</name>
<evidence type="ECO:0000256" key="3">
    <source>
        <dbReference type="ARBA" id="ARBA00022729"/>
    </source>
</evidence>
<evidence type="ECO:0000256" key="6">
    <source>
        <dbReference type="PROSITE-ProRule" id="PRU01240"/>
    </source>
</evidence>
<dbReference type="OrthoDB" id="206201at2759"/>
<evidence type="ECO:0000259" key="10">
    <source>
        <dbReference type="Pfam" id="PF05922"/>
    </source>
</evidence>
<dbReference type="CDD" id="cd04077">
    <property type="entry name" value="Peptidases_S8_PCSK9_ProteinaseK_like"/>
    <property type="match status" value="1"/>
</dbReference>
<evidence type="ECO:0000313" key="12">
    <source>
        <dbReference type="Proteomes" id="UP000028545"/>
    </source>
</evidence>
<evidence type="ECO:0000256" key="7">
    <source>
        <dbReference type="RuleBase" id="RU003355"/>
    </source>
</evidence>
<dbReference type="GO" id="GO:0005576">
    <property type="term" value="C:extracellular region"/>
    <property type="evidence" value="ECO:0007669"/>
    <property type="project" value="UniProtKB-ARBA"/>
</dbReference>
<dbReference type="PROSITE" id="PS00138">
    <property type="entry name" value="SUBTILASE_SER"/>
    <property type="match status" value="1"/>
</dbReference>
<dbReference type="SUPFAM" id="SSF52743">
    <property type="entry name" value="Subtilisin-like"/>
    <property type="match status" value="1"/>
</dbReference>
<keyword evidence="2 6" id="KW-0645">Protease</keyword>
<keyword evidence="12" id="KW-1185">Reference proteome</keyword>
<feature type="active site" description="Charge relay system" evidence="6">
    <location>
        <position position="191"/>
    </location>
</feature>
<dbReference type="PANTHER" id="PTHR43806">
    <property type="entry name" value="PEPTIDASE S8"/>
    <property type="match status" value="1"/>
</dbReference>
<keyword evidence="5 6" id="KW-0720">Serine protease</keyword>
<dbReference type="PROSITE" id="PS00137">
    <property type="entry name" value="SUBTILASE_HIS"/>
    <property type="match status" value="1"/>
</dbReference>
<evidence type="ECO:0000256" key="5">
    <source>
        <dbReference type="ARBA" id="ARBA00022825"/>
    </source>
</evidence>
<evidence type="ECO:0000256" key="2">
    <source>
        <dbReference type="ARBA" id="ARBA00022670"/>
    </source>
</evidence>
<dbReference type="KEGG" id="sapo:SAPIO_CDS3715"/>
<feature type="active site" description="Charge relay system" evidence="6">
    <location>
        <position position="347"/>
    </location>
</feature>
<evidence type="ECO:0000259" key="9">
    <source>
        <dbReference type="Pfam" id="PF00082"/>
    </source>
</evidence>
<dbReference type="Gene3D" id="3.40.50.200">
    <property type="entry name" value="Peptidase S8/S53 domain"/>
    <property type="match status" value="1"/>
</dbReference>
<comment type="caution">
    <text evidence="11">The sequence shown here is derived from an EMBL/GenBank/DDBJ whole genome shotgun (WGS) entry which is preliminary data.</text>
</comment>
<dbReference type="Gene3D" id="3.30.70.80">
    <property type="entry name" value="Peptidase S8 propeptide/proteinase inhibitor I9"/>
    <property type="match status" value="1"/>
</dbReference>
<feature type="active site" description="Charge relay system" evidence="6">
    <location>
        <position position="160"/>
    </location>
</feature>
<dbReference type="EC" id="3.4.21.63" evidence="11"/>
<dbReference type="EMBL" id="JOWA01000089">
    <property type="protein sequence ID" value="KEZ44002.1"/>
    <property type="molecule type" value="Genomic_DNA"/>
</dbReference>
<dbReference type="PRINTS" id="PR00723">
    <property type="entry name" value="SUBTILISIN"/>
</dbReference>
<dbReference type="GeneID" id="27722787"/>
<feature type="chain" id="PRO_5001775494" evidence="8">
    <location>
        <begin position="20"/>
        <end position="401"/>
    </location>
</feature>
<dbReference type="InterPro" id="IPR010259">
    <property type="entry name" value="S8pro/Inhibitor_I9"/>
</dbReference>
<proteinExistence type="inferred from homology"/>
<keyword evidence="3 8" id="KW-0732">Signal</keyword>
<gene>
    <name evidence="11" type="ORF">SAPIO_CDS3715</name>
</gene>
<dbReference type="InterPro" id="IPR000209">
    <property type="entry name" value="Peptidase_S8/S53_dom"/>
</dbReference>
<dbReference type="InterPro" id="IPR034193">
    <property type="entry name" value="PCSK9_ProteinaseK-like"/>
</dbReference>
<dbReference type="OMA" id="VEPDYIM"/>
<dbReference type="PROSITE" id="PS00136">
    <property type="entry name" value="SUBTILASE_ASP"/>
    <property type="match status" value="1"/>
</dbReference>
<comment type="similarity">
    <text evidence="1 6 7">Belongs to the peptidase S8 family.</text>
</comment>
<dbReference type="InterPro" id="IPR015500">
    <property type="entry name" value="Peptidase_S8_subtilisin-rel"/>
</dbReference>
<dbReference type="PANTHER" id="PTHR43806:SF58">
    <property type="entry name" value="ALKALINE PROTEASE 1-RELATED"/>
    <property type="match status" value="1"/>
</dbReference>
<feature type="signal peptide" evidence="8">
    <location>
        <begin position="1"/>
        <end position="19"/>
    </location>
</feature>
<evidence type="ECO:0000256" key="4">
    <source>
        <dbReference type="ARBA" id="ARBA00022801"/>
    </source>
</evidence>
<evidence type="ECO:0000313" key="11">
    <source>
        <dbReference type="EMBL" id="KEZ44002.1"/>
    </source>
</evidence>
<dbReference type="InterPro" id="IPR050131">
    <property type="entry name" value="Peptidase_S8_subtilisin-like"/>
</dbReference>
<dbReference type="VEuPathDB" id="FungiDB:SAPIO_CDS3715"/>
<dbReference type="InterPro" id="IPR036852">
    <property type="entry name" value="Peptidase_S8/S53_dom_sf"/>
</dbReference>
<dbReference type="SUPFAM" id="SSF54897">
    <property type="entry name" value="Protease propeptides/inhibitors"/>
    <property type="match status" value="1"/>
</dbReference>
<dbReference type="GO" id="GO:0006508">
    <property type="term" value="P:proteolysis"/>
    <property type="evidence" value="ECO:0007669"/>
    <property type="project" value="UniProtKB-KW"/>
</dbReference>
<keyword evidence="4 6" id="KW-0378">Hydrolase</keyword>
<accession>A0A084G9J0</accession>
<dbReference type="InterPro" id="IPR022398">
    <property type="entry name" value="Peptidase_S8_His-AS"/>
</dbReference>
<dbReference type="FunFam" id="3.40.50.200:FF:000007">
    <property type="entry name" value="Subtilisin-like serine protease"/>
    <property type="match status" value="1"/>
</dbReference>
<dbReference type="HOGENOM" id="CLU_011263_1_4_1"/>
<dbReference type="InterPro" id="IPR023827">
    <property type="entry name" value="Peptidase_S8_Asp-AS"/>
</dbReference>
<evidence type="ECO:0000256" key="8">
    <source>
        <dbReference type="SAM" id="SignalP"/>
    </source>
</evidence>
<sequence length="401" mass="42232">MVSFRKLAFLLNLVPFAVAGPIVAGTIEPREPAVKTEGKYIVILKDGVTAKGAESHLGWVNDVHKRSLGRRDLTGVETTYEIGDKFRGYTGQFDEATLEEIKKNPDVAEVELDQTYTLSATMAQSGAPWGLGAISNRNRGSTTYRFDSSAGSGSYAYVIDSGVNVRHVEFGGRAVHGYNAAGGAFDDTLGHGTHVAGTIAGRTFGVAKSANIIDVKVFRDRESSTSVILNGFQWAVNDILSKGRQRRAVINMSLGGPYSAAFNSAVRSAFNYGILTVVASGNENTPAAYGSPASAPEVITVGAVNYNWIEDSYSNYGPAVDILAPGTGVVSAYIGSTSSTAALTGTSMACPHVAGLALYLAVRENINSPGALTSRIKALGTAGVTRRKYRSPNLIAYNGIA</sequence>
<dbReference type="RefSeq" id="XP_016643801.1">
    <property type="nucleotide sequence ID" value="XM_016786458.1"/>
</dbReference>
<evidence type="ECO:0000256" key="1">
    <source>
        <dbReference type="ARBA" id="ARBA00011073"/>
    </source>
</evidence>
<dbReference type="InterPro" id="IPR037045">
    <property type="entry name" value="S8pro/Inhibitor_I9_sf"/>
</dbReference>
<dbReference type="GO" id="GO:0004252">
    <property type="term" value="F:serine-type endopeptidase activity"/>
    <property type="evidence" value="ECO:0007669"/>
    <property type="project" value="UniProtKB-UniRule"/>
</dbReference>
<feature type="domain" description="Inhibitor I9" evidence="10">
    <location>
        <begin position="39"/>
        <end position="118"/>
    </location>
</feature>
<feature type="domain" description="Peptidase S8/S53" evidence="9">
    <location>
        <begin position="158"/>
        <end position="362"/>
    </location>
</feature>